<evidence type="ECO:0000313" key="2">
    <source>
        <dbReference type="EMBL" id="MVX61675.1"/>
    </source>
</evidence>
<comment type="caution">
    <text evidence="2">The sequence shown here is derived from an EMBL/GenBank/DDBJ whole genome shotgun (WGS) entry which is preliminary data.</text>
</comment>
<dbReference type="Proteomes" id="UP000463388">
    <property type="component" value="Unassembled WGS sequence"/>
</dbReference>
<dbReference type="Pfam" id="PF12784">
    <property type="entry name" value="PDDEXK_2"/>
    <property type="match status" value="1"/>
</dbReference>
<dbReference type="NCBIfam" id="TIGR01784">
    <property type="entry name" value="T_den_put_tspse"/>
    <property type="match status" value="1"/>
</dbReference>
<dbReference type="EMBL" id="WSRR01000027">
    <property type="protein sequence ID" value="MVX61675.1"/>
    <property type="molecule type" value="Genomic_DNA"/>
</dbReference>
<dbReference type="InterPro" id="IPR010106">
    <property type="entry name" value="RpnA"/>
</dbReference>
<protein>
    <submittedName>
        <fullName evidence="2">Rpn family recombination-promoting nuclease/putative transposase</fullName>
    </submittedName>
</protein>
<keyword evidence="3" id="KW-1185">Reference proteome</keyword>
<gene>
    <name evidence="2" type="ORF">GKZ27_09470</name>
</gene>
<name>A0A6N8JPE6_9ACTN</name>
<sequence>MQVTDVAPLFPVCPGLLPAFSHGVSSSRTIAIYQVWVKEIDIQNQTSANLEKRFTFFVVVPFPHIFTTIRPMLNLLRPLIPARLLPRECNATPPRRPDGHAPTPLRPADGFPMNFSQQHDGTQTAIPETKPRLPPDTLLAPYPAALKGPPMSRPRLAFTNRWMFGRVMLDESVCRQFIRCVLGIDVDRIDYLNAEQVLEPAVESRGVRMDVYAREGNRVYDIEMQCAPEPLLGRRFRYYQATLDMTTLAPGKDYDELCESFIVFLCTHDPFDLNLPVYTLERRCSEVPDLSIDCNSHWIALNAQAWDTLPDGVLRDLLHYTQNGSIGASSLVQRIDEIVAKANNDRKWVDKVFYCVSTIEENDARRARILERLARKKGLEEGREEGREQGLAEGRAEGRAEGAKEAEARYSFLVEHLLTEGRLDDLRMATSDEARRTALFEEFGL</sequence>
<evidence type="ECO:0000256" key="1">
    <source>
        <dbReference type="SAM" id="MobiDB-lite"/>
    </source>
</evidence>
<evidence type="ECO:0000313" key="3">
    <source>
        <dbReference type="Proteomes" id="UP000463388"/>
    </source>
</evidence>
<dbReference type="AlphaFoldDB" id="A0A6N8JPE6"/>
<feature type="region of interest" description="Disordered" evidence="1">
    <location>
        <begin position="381"/>
        <end position="402"/>
    </location>
</feature>
<reference evidence="2 3" key="1">
    <citation type="submission" date="2019-12" db="EMBL/GenBank/DDBJ databases">
        <title>Microbes associate with the intestines of laboratory mice.</title>
        <authorList>
            <person name="Navarre W."/>
            <person name="Wong E."/>
        </authorList>
    </citation>
    <scope>NUCLEOTIDE SEQUENCE [LARGE SCALE GENOMIC DNA]</scope>
    <source>
        <strain evidence="2 3">NM66_B29</strain>
    </source>
</reference>
<proteinExistence type="predicted"/>
<organism evidence="2 3">
    <name type="scientific">Adlercreutzia mucosicola</name>
    <dbReference type="NCBI Taxonomy" id="580026"/>
    <lineage>
        <taxon>Bacteria</taxon>
        <taxon>Bacillati</taxon>
        <taxon>Actinomycetota</taxon>
        <taxon>Coriobacteriia</taxon>
        <taxon>Eggerthellales</taxon>
        <taxon>Eggerthellaceae</taxon>
        <taxon>Adlercreutzia</taxon>
    </lineage>
</organism>
<accession>A0A6N8JPE6</accession>